<organism evidence="2">
    <name type="scientific">Cladocopium goreaui</name>
    <dbReference type="NCBI Taxonomy" id="2562237"/>
    <lineage>
        <taxon>Eukaryota</taxon>
        <taxon>Sar</taxon>
        <taxon>Alveolata</taxon>
        <taxon>Dinophyceae</taxon>
        <taxon>Suessiales</taxon>
        <taxon>Symbiodiniaceae</taxon>
        <taxon>Cladocopium</taxon>
    </lineage>
</organism>
<comment type="caution">
    <text evidence="2">The sequence shown here is derived from an EMBL/GenBank/DDBJ whole genome shotgun (WGS) entry which is preliminary data.</text>
</comment>
<feature type="compositionally biased region" description="Low complexity" evidence="1">
    <location>
        <begin position="132"/>
        <end position="144"/>
    </location>
</feature>
<feature type="non-terminal residue" evidence="2">
    <location>
        <position position="1"/>
    </location>
</feature>
<reference evidence="2" key="1">
    <citation type="submission" date="2022-10" db="EMBL/GenBank/DDBJ databases">
        <authorList>
            <person name="Chen Y."/>
            <person name="Dougan E. K."/>
            <person name="Chan C."/>
            <person name="Rhodes N."/>
            <person name="Thang M."/>
        </authorList>
    </citation>
    <scope>NUCLEOTIDE SEQUENCE</scope>
</reference>
<feature type="compositionally biased region" description="Basic and acidic residues" evidence="1">
    <location>
        <begin position="93"/>
        <end position="108"/>
    </location>
</feature>
<dbReference type="SUPFAM" id="SSF47473">
    <property type="entry name" value="EF-hand"/>
    <property type="match status" value="1"/>
</dbReference>
<dbReference type="EMBL" id="CAMXCT010002435">
    <property type="protein sequence ID" value="CAI3998145.1"/>
    <property type="molecule type" value="Genomic_DNA"/>
</dbReference>
<feature type="region of interest" description="Disordered" evidence="1">
    <location>
        <begin position="73"/>
        <end position="154"/>
    </location>
</feature>
<gene>
    <name evidence="2" type="ORF">C1SCF055_LOCUS24466</name>
</gene>
<protein>
    <submittedName>
        <fullName evidence="2">Uncharacterized protein</fullName>
    </submittedName>
</protein>
<evidence type="ECO:0000313" key="2">
    <source>
        <dbReference type="EMBL" id="CAI3998145.1"/>
    </source>
</evidence>
<dbReference type="InterPro" id="IPR011992">
    <property type="entry name" value="EF-hand-dom_pair"/>
</dbReference>
<name>A0A9P1CUX0_9DINO</name>
<dbReference type="EMBL" id="CAMXCT020002435">
    <property type="protein sequence ID" value="CAL1151520.1"/>
    <property type="molecule type" value="Genomic_DNA"/>
</dbReference>
<evidence type="ECO:0000256" key="1">
    <source>
        <dbReference type="SAM" id="MobiDB-lite"/>
    </source>
</evidence>
<reference evidence="3 4" key="2">
    <citation type="submission" date="2024-05" db="EMBL/GenBank/DDBJ databases">
        <authorList>
            <person name="Chen Y."/>
            <person name="Shah S."/>
            <person name="Dougan E. K."/>
            <person name="Thang M."/>
            <person name="Chan C."/>
        </authorList>
    </citation>
    <scope>NUCLEOTIDE SEQUENCE [LARGE SCALE GENOMIC DNA]</scope>
</reference>
<dbReference type="AlphaFoldDB" id="A0A9P1CUX0"/>
<evidence type="ECO:0000313" key="3">
    <source>
        <dbReference type="EMBL" id="CAL4785457.1"/>
    </source>
</evidence>
<dbReference type="Proteomes" id="UP001152797">
    <property type="component" value="Unassembled WGS sequence"/>
</dbReference>
<dbReference type="EMBL" id="CAMXCT030002435">
    <property type="protein sequence ID" value="CAL4785457.1"/>
    <property type="molecule type" value="Genomic_DNA"/>
</dbReference>
<proteinExistence type="predicted"/>
<evidence type="ECO:0000313" key="4">
    <source>
        <dbReference type="Proteomes" id="UP001152797"/>
    </source>
</evidence>
<keyword evidence="4" id="KW-1185">Reference proteome</keyword>
<accession>A0A9P1CUX0</accession>
<sequence length="179" mass="19533">MDADLRCQVEVIFQSTLADTNGLLERESCIDFLQSIGGTKQEANALLKEYDQQEPHISVKDFLDILCGPEKKAPAEATETAGNVKEVPQPVEPLKEEPTVEAVEEHGVDPAPVESQTEAEPVELPKEEEPLEITATTAGTAEVTEVQDDSAPERTCDMCGTKTEVTQDPTDLGWYCEPC</sequence>